<evidence type="ECO:0000313" key="2">
    <source>
        <dbReference type="Proteomes" id="UP000778970"/>
    </source>
</evidence>
<name>A0A934QNS4_9PROT</name>
<dbReference type="Proteomes" id="UP000778970">
    <property type="component" value="Unassembled WGS sequence"/>
</dbReference>
<comment type="caution">
    <text evidence="1">The sequence shown here is derived from an EMBL/GenBank/DDBJ whole genome shotgun (WGS) entry which is preliminary data.</text>
</comment>
<keyword evidence="2" id="KW-1185">Reference proteome</keyword>
<dbReference type="Gene3D" id="1.25.40.10">
    <property type="entry name" value="Tetratricopeptide repeat domain"/>
    <property type="match status" value="1"/>
</dbReference>
<reference evidence="1" key="2">
    <citation type="journal article" date="2020" name="Microorganisms">
        <title>Osmotic Adaptation and Compatible Solute Biosynthesis of Phototrophic Bacteria as Revealed from Genome Analyses.</title>
        <authorList>
            <person name="Imhoff J.F."/>
            <person name="Rahn T."/>
            <person name="Kunzel S."/>
            <person name="Keller A."/>
            <person name="Neulinger S.C."/>
        </authorList>
    </citation>
    <scope>NUCLEOTIDE SEQUENCE</scope>
    <source>
        <strain evidence="1">DSM 9154</strain>
    </source>
</reference>
<proteinExistence type="predicted"/>
<dbReference type="InterPro" id="IPR011990">
    <property type="entry name" value="TPR-like_helical_dom_sf"/>
</dbReference>
<evidence type="ECO:0000313" key="1">
    <source>
        <dbReference type="EMBL" id="MBK1699345.1"/>
    </source>
</evidence>
<accession>A0A934QNS4</accession>
<gene>
    <name evidence="1" type="ORF">CKO21_19025</name>
</gene>
<organism evidence="1 2">
    <name type="scientific">Rhodovibrio salinarum</name>
    <dbReference type="NCBI Taxonomy" id="1087"/>
    <lineage>
        <taxon>Bacteria</taxon>
        <taxon>Pseudomonadati</taxon>
        <taxon>Pseudomonadota</taxon>
        <taxon>Alphaproteobacteria</taxon>
        <taxon>Rhodospirillales</taxon>
        <taxon>Rhodovibrionaceae</taxon>
        <taxon>Rhodovibrio</taxon>
    </lineage>
</organism>
<dbReference type="SUPFAM" id="SSF48452">
    <property type="entry name" value="TPR-like"/>
    <property type="match status" value="1"/>
</dbReference>
<dbReference type="AlphaFoldDB" id="A0A934QNS4"/>
<protein>
    <submittedName>
        <fullName evidence="1">Uncharacterized protein</fullName>
    </submittedName>
</protein>
<reference evidence="1" key="1">
    <citation type="submission" date="2017-08" db="EMBL/GenBank/DDBJ databases">
        <authorList>
            <person name="Imhoff J.F."/>
            <person name="Rahn T."/>
            <person name="Kuenzel S."/>
            <person name="Neulinger S.C."/>
        </authorList>
    </citation>
    <scope>NUCLEOTIDE SEQUENCE</scope>
    <source>
        <strain evidence="1">DSM 9154</strain>
    </source>
</reference>
<sequence length="175" mass="18486">MPVPDARGARGRARRTGLAALLLGVGLLALAVPITGAALSRLPGDAVLRDLRADKAVGVRALNRLIDSRQMAGRWREDPRDLGDLVLAYLLLAERPAGDPAHLLAAEQTVTAALRAAPADPYGWTRLALVRWQLGRPAESIRAALNAACTTGPNSTRLKAIQQALRAKFPAAPDG</sequence>
<dbReference type="EMBL" id="NRRE01000035">
    <property type="protein sequence ID" value="MBK1699345.1"/>
    <property type="molecule type" value="Genomic_DNA"/>
</dbReference>